<gene>
    <name evidence="10" type="ORF">RFH988_LOCUS6701</name>
</gene>
<comment type="similarity">
    <text evidence="3 9">Belongs to the riboflavin transporter family.</text>
</comment>
<keyword evidence="4 9" id="KW-0813">Transport</keyword>
<organism evidence="10 11">
    <name type="scientific">Rotaria sordida</name>
    <dbReference type="NCBI Taxonomy" id="392033"/>
    <lineage>
        <taxon>Eukaryota</taxon>
        <taxon>Metazoa</taxon>
        <taxon>Spiralia</taxon>
        <taxon>Gnathifera</taxon>
        <taxon>Rotifera</taxon>
        <taxon>Eurotatoria</taxon>
        <taxon>Bdelloidea</taxon>
        <taxon>Philodinida</taxon>
        <taxon>Philodinidae</taxon>
        <taxon>Rotaria</taxon>
    </lineage>
</organism>
<dbReference type="InterPro" id="IPR036259">
    <property type="entry name" value="MFS_trans_sf"/>
</dbReference>
<comment type="subcellular location">
    <subcellularLocation>
        <location evidence="2 9">Cell membrane</location>
        <topology evidence="2 9">Multi-pass membrane protein</topology>
    </subcellularLocation>
</comment>
<proteinExistence type="inferred from homology"/>
<feature type="transmembrane region" description="Helical" evidence="9">
    <location>
        <begin position="145"/>
        <end position="167"/>
    </location>
</feature>
<evidence type="ECO:0000256" key="2">
    <source>
        <dbReference type="ARBA" id="ARBA00004651"/>
    </source>
</evidence>
<evidence type="ECO:0000256" key="7">
    <source>
        <dbReference type="ARBA" id="ARBA00022989"/>
    </source>
</evidence>
<feature type="transmembrane region" description="Helical" evidence="9">
    <location>
        <begin position="320"/>
        <end position="342"/>
    </location>
</feature>
<feature type="transmembrane region" description="Helical" evidence="9">
    <location>
        <begin position="354"/>
        <end position="376"/>
    </location>
</feature>
<accession>A0A813WD60</accession>
<feature type="transmembrane region" description="Helical" evidence="9">
    <location>
        <begin position="44"/>
        <end position="67"/>
    </location>
</feature>
<dbReference type="GO" id="GO:0005886">
    <property type="term" value="C:plasma membrane"/>
    <property type="evidence" value="ECO:0007669"/>
    <property type="project" value="UniProtKB-SubCell"/>
</dbReference>
<dbReference type="AlphaFoldDB" id="A0A813WD60"/>
<dbReference type="SUPFAM" id="SSF103473">
    <property type="entry name" value="MFS general substrate transporter"/>
    <property type="match status" value="1"/>
</dbReference>
<dbReference type="GO" id="GO:0032217">
    <property type="term" value="F:riboflavin transmembrane transporter activity"/>
    <property type="evidence" value="ECO:0007669"/>
    <property type="project" value="UniProtKB-UniRule"/>
</dbReference>
<keyword evidence="6 9" id="KW-0812">Transmembrane</keyword>
<evidence type="ECO:0000256" key="8">
    <source>
        <dbReference type="ARBA" id="ARBA00023136"/>
    </source>
</evidence>
<evidence type="ECO:0000256" key="5">
    <source>
        <dbReference type="ARBA" id="ARBA00022475"/>
    </source>
</evidence>
<dbReference type="Proteomes" id="UP000663882">
    <property type="component" value="Unassembled WGS sequence"/>
</dbReference>
<evidence type="ECO:0000256" key="3">
    <source>
        <dbReference type="ARBA" id="ARBA00006366"/>
    </source>
</evidence>
<feature type="transmembrane region" description="Helical" evidence="9">
    <location>
        <begin position="388"/>
        <end position="412"/>
    </location>
</feature>
<evidence type="ECO:0000256" key="6">
    <source>
        <dbReference type="ARBA" id="ARBA00022692"/>
    </source>
</evidence>
<feature type="transmembrane region" description="Helical" evidence="9">
    <location>
        <begin position="261"/>
        <end position="285"/>
    </location>
</feature>
<feature type="transmembrane region" description="Helical" evidence="9">
    <location>
        <begin position="7"/>
        <end position="24"/>
    </location>
</feature>
<comment type="function">
    <text evidence="9">Plasma membrane transporter mediating the uptake by cells of the water soluble vitamin B2/riboflavin that plays a key role in biochemical oxidation-reduction reactions of the carbohydrate, lipid, and amino acid metabolism.</text>
</comment>
<comment type="catalytic activity">
    <reaction evidence="1 9">
        <text>riboflavin(in) = riboflavin(out)</text>
        <dbReference type="Rhea" id="RHEA:35015"/>
        <dbReference type="ChEBI" id="CHEBI:57986"/>
    </reaction>
</comment>
<keyword evidence="5 9" id="KW-1003">Cell membrane</keyword>
<sequence>MMEPDKSFYLTAFLITIFALSTWLDVNGVWVELPLIVNQAPEGWALPSYLTLAIAISNIGPLIIILLKVFFKERLNERIFIYIEIIVGIISCILMAQYWNKTHYFAGQQRSVIFIVLVFLLGTLDTTSTVTYADYMKRYNSKLLNALYFGESLTSLVPSLLASIQGVGGEPICRENSTYPEYSSPRFSVQIYFWIFVGIIFLSLCAFLILEYSTITKSHRVAFVYQRPRISSSYELSIQLEPKSITLTEPSSMTKNGYYSLLIIAFLSSIILFGILPSIGTYAVLPYSQRAYYISSIILPISNPLSVLIGLFIRSILKYISIFILFTFATCVSLYVIIVAFLSPCPPFHDTTGGAILVISCYFLTYLVFYYIRLVIGNRVRQEYQNHSGLFWLGAASQMGSLLGAIPMYLLINIYNKFKSRNACQVYCID</sequence>
<dbReference type="InterPro" id="IPR009357">
    <property type="entry name" value="Riboflavin_transptr"/>
</dbReference>
<evidence type="ECO:0000256" key="1">
    <source>
        <dbReference type="ARBA" id="ARBA00000215"/>
    </source>
</evidence>
<protein>
    <recommendedName>
        <fullName evidence="9">Riboflavin transporter</fullName>
    </recommendedName>
</protein>
<evidence type="ECO:0000313" key="10">
    <source>
        <dbReference type="EMBL" id="CAF0855762.1"/>
    </source>
</evidence>
<feature type="transmembrane region" description="Helical" evidence="9">
    <location>
        <begin position="111"/>
        <end position="133"/>
    </location>
</feature>
<dbReference type="OrthoDB" id="9995836at2759"/>
<evidence type="ECO:0000256" key="4">
    <source>
        <dbReference type="ARBA" id="ARBA00022448"/>
    </source>
</evidence>
<feature type="transmembrane region" description="Helical" evidence="9">
    <location>
        <begin position="79"/>
        <end position="99"/>
    </location>
</feature>
<feature type="transmembrane region" description="Helical" evidence="9">
    <location>
        <begin position="187"/>
        <end position="210"/>
    </location>
</feature>
<dbReference type="EMBL" id="CAJNOO010000204">
    <property type="protein sequence ID" value="CAF0855762.1"/>
    <property type="molecule type" value="Genomic_DNA"/>
</dbReference>
<dbReference type="PANTHER" id="PTHR12929:SF10">
    <property type="entry name" value="RIBOFLAVIN TRANSPORTER"/>
    <property type="match status" value="1"/>
</dbReference>
<dbReference type="Pfam" id="PF06237">
    <property type="entry name" value="SLC52_ribofla_tr"/>
    <property type="match status" value="1"/>
</dbReference>
<comment type="caution">
    <text evidence="10">The sequence shown here is derived from an EMBL/GenBank/DDBJ whole genome shotgun (WGS) entry which is preliminary data.</text>
</comment>
<keyword evidence="8 9" id="KW-0472">Membrane</keyword>
<dbReference type="PANTHER" id="PTHR12929">
    <property type="entry name" value="SOLUTE CARRIER FAMILY 52"/>
    <property type="match status" value="1"/>
</dbReference>
<feature type="transmembrane region" description="Helical" evidence="9">
    <location>
        <begin position="291"/>
        <end position="313"/>
    </location>
</feature>
<evidence type="ECO:0000313" key="11">
    <source>
        <dbReference type="Proteomes" id="UP000663882"/>
    </source>
</evidence>
<keyword evidence="7 9" id="KW-1133">Transmembrane helix</keyword>
<name>A0A813WD60_9BILA</name>
<evidence type="ECO:0000256" key="9">
    <source>
        <dbReference type="RuleBase" id="RU368035"/>
    </source>
</evidence>
<reference evidence="10" key="1">
    <citation type="submission" date="2021-02" db="EMBL/GenBank/DDBJ databases">
        <authorList>
            <person name="Nowell W R."/>
        </authorList>
    </citation>
    <scope>NUCLEOTIDE SEQUENCE</scope>
</reference>